<gene>
    <name evidence="4" type="ORF">MU0083_000829</name>
</gene>
<dbReference type="Pfam" id="PF00196">
    <property type="entry name" value="GerE"/>
    <property type="match status" value="1"/>
</dbReference>
<dbReference type="CDD" id="cd06170">
    <property type="entry name" value="LuxR_C_like"/>
    <property type="match status" value="1"/>
</dbReference>
<keyword evidence="2" id="KW-0067">ATP-binding</keyword>
<dbReference type="EMBL" id="OY726394">
    <property type="protein sequence ID" value="CAJ1494500.1"/>
    <property type="molecule type" value="Genomic_DNA"/>
</dbReference>
<dbReference type="InterPro" id="IPR027417">
    <property type="entry name" value="P-loop_NTPase"/>
</dbReference>
<evidence type="ECO:0000259" key="3">
    <source>
        <dbReference type="PROSITE" id="PS50043"/>
    </source>
</evidence>
<dbReference type="InterPro" id="IPR041664">
    <property type="entry name" value="AAA_16"/>
</dbReference>
<evidence type="ECO:0000256" key="2">
    <source>
        <dbReference type="ARBA" id="ARBA00022840"/>
    </source>
</evidence>
<dbReference type="InterPro" id="IPR036388">
    <property type="entry name" value="WH-like_DNA-bd_sf"/>
</dbReference>
<dbReference type="SMART" id="SM00421">
    <property type="entry name" value="HTH_LUXR"/>
    <property type="match status" value="1"/>
</dbReference>
<dbReference type="PRINTS" id="PR00038">
    <property type="entry name" value="HTHLUXR"/>
</dbReference>
<dbReference type="Gene3D" id="1.10.10.10">
    <property type="entry name" value="Winged helix-like DNA-binding domain superfamily/Winged helix DNA-binding domain"/>
    <property type="match status" value="1"/>
</dbReference>
<evidence type="ECO:0000313" key="5">
    <source>
        <dbReference type="Proteomes" id="UP001190336"/>
    </source>
</evidence>
<feature type="domain" description="HTH luxR-type" evidence="3">
    <location>
        <begin position="853"/>
        <end position="917"/>
    </location>
</feature>
<dbReference type="PANTHER" id="PTHR16305:SF35">
    <property type="entry name" value="TRANSCRIPTIONAL ACTIVATOR DOMAIN"/>
    <property type="match status" value="1"/>
</dbReference>
<proteinExistence type="predicted"/>
<dbReference type="Proteomes" id="UP001190336">
    <property type="component" value="Chromosome"/>
</dbReference>
<dbReference type="SUPFAM" id="SSF46894">
    <property type="entry name" value="C-terminal effector domain of the bipartite response regulators"/>
    <property type="match status" value="1"/>
</dbReference>
<reference evidence="4 5" key="1">
    <citation type="submission" date="2023-08" db="EMBL/GenBank/DDBJ databases">
        <authorList>
            <person name="Folkvardsen B D."/>
            <person name="Norman A."/>
        </authorList>
    </citation>
    <scope>NUCLEOTIDE SEQUENCE [LARGE SCALE GENOMIC DNA]</scope>
    <source>
        <strain evidence="4 5">Mu0083</strain>
    </source>
</reference>
<keyword evidence="5" id="KW-1185">Reference proteome</keyword>
<dbReference type="InterPro" id="IPR000792">
    <property type="entry name" value="Tscrpt_reg_LuxR_C"/>
</dbReference>
<accession>A0ABM9L898</accession>
<evidence type="ECO:0000313" key="4">
    <source>
        <dbReference type="EMBL" id="CAJ1494500.1"/>
    </source>
</evidence>
<name>A0ABM9L898_9MYCO</name>
<protein>
    <submittedName>
        <fullName evidence="4">AAA family ATPase</fullName>
    </submittedName>
</protein>
<keyword evidence="1" id="KW-0547">Nucleotide-binding</keyword>
<dbReference type="InterPro" id="IPR011990">
    <property type="entry name" value="TPR-like_helical_dom_sf"/>
</dbReference>
<evidence type="ECO:0000256" key="1">
    <source>
        <dbReference type="ARBA" id="ARBA00022741"/>
    </source>
</evidence>
<dbReference type="RefSeq" id="WP_308477052.1">
    <property type="nucleotide sequence ID" value="NZ_OY726394.1"/>
</dbReference>
<dbReference type="PROSITE" id="PS50043">
    <property type="entry name" value="HTH_LUXR_2"/>
    <property type="match status" value="1"/>
</dbReference>
<dbReference type="InterPro" id="IPR016032">
    <property type="entry name" value="Sig_transdc_resp-reg_C-effctor"/>
</dbReference>
<dbReference type="SUPFAM" id="SSF52540">
    <property type="entry name" value="P-loop containing nucleoside triphosphate hydrolases"/>
    <property type="match status" value="1"/>
</dbReference>
<sequence length="917" mass="96795">MPRSALVARSAEFAVLDEFLDRAALEPVSLLMDGEAGIGKSTLLWATAEAAAARGFQVLSAAGPQSEARCAYAAVADLLASVDAAIWRELPTAQAAALNRILSDGQDGSDSDERMVATAFLAVIRRLCSVAPLLLCIDDAQWLDTSSQMVIGFAQRRLAGRVGLVLAVRKDSGESGELDWLNPARPDSLARLHVPPLSVGGLHSLISLGLEQTLPRPAIIRIHEISGGNPFFALELARSVAEQPGRTAAELPASLAVLVQERIGQLDEESGAVLLAAASIASPTVQAISLATAISPDRVVELLERSEGNGVVEIDGGRIRFCHPLFAAGVYGAASPSARRAMHRRLADIVEGPELIARHLALAATTADPDMLDALDAAAVTTQSRGAPTVAAELMELAIELGGDTPLRRIRAAEHRFRAGEIAAARDHLESALVCLRGPSTVRCIALISLAGVIAFDGNLTTAADLLTEAVAESADNPVLQLRARLLLTPLPGLTGDMKRSVELAEIAAAQSERLAVPALRSQALTIKVVVSTMFGLGVDWPSLKLALDLEDLDHPATARLRASAAVPVLRAWSGDLLVAREQLQVVSADLQAQGTEIDILWAADIAAMIEMWLGNYSAAAEIAADCTQRAEQLGGQTLLVQAWGTQAAIAAYLGDEALTRDAAQAILAATEVTGGVHQSVAAATAVGFLEVSLGNYAAALSALEPLRAVFEPDHHAEIITGAFLPDAVEALTALGRFEEAEPLIAALESNGTRHDRPWMLAMGARGRCHLLAAQGDLAAAEQAALVALIHHQRLPMPFETARTQLLRGQVQRRRRRMQTARATVGAALETFERLGVPLWEQRARAELDRMAATVLGAELTAAERRIAEYAAAGLSNKQIAAELFVAVKTVETTLSSVYRKLGIRSRAALSAVLSSA</sequence>
<organism evidence="4 5">
    <name type="scientific">[Mycobacterium] kokjensenii</name>
    <dbReference type="NCBI Taxonomy" id="3064287"/>
    <lineage>
        <taxon>Bacteria</taxon>
        <taxon>Bacillati</taxon>
        <taxon>Actinomycetota</taxon>
        <taxon>Actinomycetes</taxon>
        <taxon>Mycobacteriales</taxon>
        <taxon>Mycobacteriaceae</taxon>
        <taxon>Mycolicibacter</taxon>
    </lineage>
</organism>
<dbReference type="Pfam" id="PF13191">
    <property type="entry name" value="AAA_16"/>
    <property type="match status" value="1"/>
</dbReference>
<dbReference type="PANTHER" id="PTHR16305">
    <property type="entry name" value="TESTICULAR SOLUBLE ADENYLYL CYCLASE"/>
    <property type="match status" value="1"/>
</dbReference>
<dbReference type="Gene3D" id="1.25.40.10">
    <property type="entry name" value="Tetratricopeptide repeat domain"/>
    <property type="match status" value="2"/>
</dbReference>